<dbReference type="Proteomes" id="UP001291926">
    <property type="component" value="Unassembled WGS sequence"/>
</dbReference>
<evidence type="ECO:0008006" key="4">
    <source>
        <dbReference type="Google" id="ProtNLM"/>
    </source>
</evidence>
<reference evidence="2 3" key="1">
    <citation type="journal article" date="2023" name="bioRxiv">
        <title>Genome report: Whole genome sequence and annotation of Penstemon davidsonii.</title>
        <authorList>
            <person name="Ostevik K.L."/>
            <person name="Alabady M."/>
            <person name="Zhang M."/>
            <person name="Rausher M.D."/>
        </authorList>
    </citation>
    <scope>NUCLEOTIDE SEQUENCE [LARGE SCALE GENOMIC DNA]</scope>
    <source>
        <strain evidence="2">DNT005</strain>
        <tissue evidence="2">Whole leaf</tissue>
    </source>
</reference>
<dbReference type="PANTHER" id="PTHR14363">
    <property type="entry name" value="HEPARANASE-RELATED"/>
    <property type="match status" value="1"/>
</dbReference>
<sequence length="548" mass="60120">MARSRGVWSLLCAEEAAECWAPLQRSEGFICHVNADVTVEGTVYIDGRSPIAKTDKDFICATLDWWPPDKCDFGNCSWGKASLLNLDLKNIVFLNAIKAFSPLKIRLGGTLQDKVIYQAEDNNQPCIPFAKSSSALFGFTPGCLPLTRWDELNSFFNRSGALITFGLNALHGKSIQSNGDAIGPWDFTNAASLIRYTVKKGYNIYGWELGNELCGNGIGARISPHSYAYDTIVLHDLIQNIYKGVSIKPQIIAPGGFFDKGWFNQFIAKANGSVNVVTHHIYNLGPGGDEHLIGRIRDPSVLDNTVGVFKDLNNIVKNSPNSASAWVGESGGAYGSGRNGVTNTYVFSFWYLDQLGMASSYDTKTYCRQSLIGGNYGLLNTTTFVPNPDYYSALLWHRLMGSYVLSTKFSGTKKIRAYAHCAKQSKGITILLINLNGNTTVKGKIDFNGTLVDLHKHRHHHQRSKVTRLLPHRKQDSGNVREEYHLTALDGNIQSQTVLLNGKALTVDSSGAIPALEPIMVNSSEPIKVAPYSIVFVRIPNAAIPACS</sequence>
<comment type="similarity">
    <text evidence="1">Belongs to the glycosyl hydrolase 79 family.</text>
</comment>
<dbReference type="Gene3D" id="3.20.20.80">
    <property type="entry name" value="Glycosidases"/>
    <property type="match status" value="1"/>
</dbReference>
<protein>
    <recommendedName>
        <fullName evidence="4">Heparanase-like protein 3</fullName>
    </recommendedName>
</protein>
<dbReference type="InterPro" id="IPR005199">
    <property type="entry name" value="Glyco_hydro_79"/>
</dbReference>
<proteinExistence type="inferred from homology"/>
<dbReference type="Pfam" id="PF03662">
    <property type="entry name" value="Glyco_hydro_79n"/>
    <property type="match status" value="1"/>
</dbReference>
<dbReference type="PANTHER" id="PTHR14363:SF17">
    <property type="entry name" value="HEPARANASE-LIKE PROTEIN 3"/>
    <property type="match status" value="1"/>
</dbReference>
<keyword evidence="3" id="KW-1185">Reference proteome</keyword>
<comment type="caution">
    <text evidence="2">The sequence shown here is derived from an EMBL/GenBank/DDBJ whole genome shotgun (WGS) entry which is preliminary data.</text>
</comment>
<evidence type="ECO:0000313" key="3">
    <source>
        <dbReference type="Proteomes" id="UP001291926"/>
    </source>
</evidence>
<evidence type="ECO:0000256" key="1">
    <source>
        <dbReference type="ARBA" id="ARBA00009800"/>
    </source>
</evidence>
<name>A0ABR0CYZ3_9LAMI</name>
<dbReference type="EMBL" id="JAYDYQ010002685">
    <property type="protein sequence ID" value="KAK4481945.1"/>
    <property type="molecule type" value="Genomic_DNA"/>
</dbReference>
<dbReference type="SUPFAM" id="SSF51445">
    <property type="entry name" value="(Trans)glycosidases"/>
    <property type="match status" value="1"/>
</dbReference>
<dbReference type="InterPro" id="IPR017853">
    <property type="entry name" value="GH"/>
</dbReference>
<gene>
    <name evidence="2" type="ORF">RD792_012858</name>
</gene>
<organism evidence="2 3">
    <name type="scientific">Penstemon davidsonii</name>
    <dbReference type="NCBI Taxonomy" id="160366"/>
    <lineage>
        <taxon>Eukaryota</taxon>
        <taxon>Viridiplantae</taxon>
        <taxon>Streptophyta</taxon>
        <taxon>Embryophyta</taxon>
        <taxon>Tracheophyta</taxon>
        <taxon>Spermatophyta</taxon>
        <taxon>Magnoliopsida</taxon>
        <taxon>eudicotyledons</taxon>
        <taxon>Gunneridae</taxon>
        <taxon>Pentapetalae</taxon>
        <taxon>asterids</taxon>
        <taxon>lamiids</taxon>
        <taxon>Lamiales</taxon>
        <taxon>Plantaginaceae</taxon>
        <taxon>Cheloneae</taxon>
        <taxon>Penstemon</taxon>
    </lineage>
</organism>
<evidence type="ECO:0000313" key="2">
    <source>
        <dbReference type="EMBL" id="KAK4481945.1"/>
    </source>
</evidence>
<accession>A0ABR0CYZ3</accession>